<dbReference type="Proteomes" id="UP000005753">
    <property type="component" value="Chromosome"/>
</dbReference>
<dbReference type="PROSITE" id="PS51257">
    <property type="entry name" value="PROKAR_LIPOPROTEIN"/>
    <property type="match status" value="1"/>
</dbReference>
<protein>
    <recommendedName>
        <fullName evidence="4">Lipoprotein</fullName>
    </recommendedName>
</protein>
<proteinExistence type="predicted"/>
<evidence type="ECO:0008006" key="4">
    <source>
        <dbReference type="Google" id="ProtNLM"/>
    </source>
</evidence>
<evidence type="ECO:0000256" key="1">
    <source>
        <dbReference type="SAM" id="SignalP"/>
    </source>
</evidence>
<feature type="signal peptide" evidence="1">
    <location>
        <begin position="1"/>
        <end position="33"/>
    </location>
</feature>
<feature type="chain" id="PRO_5039680171" description="Lipoprotein" evidence="1">
    <location>
        <begin position="34"/>
        <end position="200"/>
    </location>
</feature>
<organism evidence="2 3">
    <name type="scientific">Eubacterium cellulosolvens (strain ATCC 43171 / JCM 9499 / 6)</name>
    <name type="common">Cillobacterium cellulosolvens</name>
    <dbReference type="NCBI Taxonomy" id="633697"/>
    <lineage>
        <taxon>Bacteria</taxon>
        <taxon>Bacillati</taxon>
        <taxon>Bacillota</taxon>
        <taxon>Clostridia</taxon>
        <taxon>Eubacteriales</taxon>
        <taxon>Eubacteriaceae</taxon>
        <taxon>Eubacterium</taxon>
    </lineage>
</organism>
<gene>
    <name evidence="2" type="ORF">EubceDRAFT1_1635</name>
</gene>
<dbReference type="EMBL" id="CM001487">
    <property type="protein sequence ID" value="EIM57419.1"/>
    <property type="molecule type" value="Genomic_DNA"/>
</dbReference>
<sequence>MLRLMKTCMKRNRHLIRSTSMVAVLFPTVLLSAGCGTKAQEEAIVQKSESVLSASSVVSENSPVVEDLVSTSVLTISNYVEIEFDGAGYDEMGAGTFDLKNASGSTADGDEIKVFATKDLILDQINYVSDEMDGSHLTYIYVDGMLNTKRQIGTGSGTFDLKDSFLAEGEHKVEAVQYDNDQADGKVITYKRKNYTVIPA</sequence>
<keyword evidence="1" id="KW-0732">Signal</keyword>
<name>I5AUE6_EUBC6</name>
<evidence type="ECO:0000313" key="3">
    <source>
        <dbReference type="Proteomes" id="UP000005753"/>
    </source>
</evidence>
<keyword evidence="3" id="KW-1185">Reference proteome</keyword>
<reference evidence="2 3" key="1">
    <citation type="submission" date="2010-08" db="EMBL/GenBank/DDBJ databases">
        <authorList>
            <consortium name="US DOE Joint Genome Institute (JGI-PGF)"/>
            <person name="Lucas S."/>
            <person name="Copeland A."/>
            <person name="Lapidus A."/>
            <person name="Cheng J.-F."/>
            <person name="Bruce D."/>
            <person name="Goodwin L."/>
            <person name="Pitluck S."/>
            <person name="Land M.L."/>
            <person name="Hauser L."/>
            <person name="Chang Y.-J."/>
            <person name="Anderson I.J."/>
            <person name="Johnson E."/>
            <person name="Mulhopadhyay B."/>
            <person name="Kyrpides N."/>
            <person name="Woyke T.J."/>
        </authorList>
    </citation>
    <scope>NUCLEOTIDE SEQUENCE [LARGE SCALE GENOMIC DNA]</scope>
    <source>
        <strain evidence="2 3">6</strain>
    </source>
</reference>
<accession>I5AUE6</accession>
<dbReference type="eggNOG" id="ENOG503353B">
    <property type="taxonomic scope" value="Bacteria"/>
</dbReference>
<dbReference type="HOGENOM" id="CLU_1600170_0_0_9"/>
<reference evidence="2 3" key="2">
    <citation type="submission" date="2012-02" db="EMBL/GenBank/DDBJ databases">
        <title>Improved High-Quality Draft sequence of Eubacterium cellulosolvens 6.</title>
        <authorList>
            <consortium name="US DOE Joint Genome Institute"/>
            <person name="Lucas S."/>
            <person name="Han J."/>
            <person name="Lapidus A."/>
            <person name="Cheng J.-F."/>
            <person name="Goodwin L."/>
            <person name="Pitluck S."/>
            <person name="Peters L."/>
            <person name="Mikhailova N."/>
            <person name="Gu W."/>
            <person name="Detter J.C."/>
            <person name="Han C."/>
            <person name="Tapia R."/>
            <person name="Land M."/>
            <person name="Hauser L."/>
            <person name="Kyrpides N."/>
            <person name="Ivanova N."/>
            <person name="Pagani I."/>
            <person name="Johnson E."/>
            <person name="Mukhopadhyay B."/>
            <person name="Anderson I."/>
            <person name="Woyke T."/>
        </authorList>
    </citation>
    <scope>NUCLEOTIDE SEQUENCE [LARGE SCALE GENOMIC DNA]</scope>
    <source>
        <strain evidence="2 3">6</strain>
    </source>
</reference>
<evidence type="ECO:0000313" key="2">
    <source>
        <dbReference type="EMBL" id="EIM57419.1"/>
    </source>
</evidence>
<dbReference type="AlphaFoldDB" id="I5AUE6"/>